<sequence length="1256" mass="131112">YTGQYGKVVLDANGQWTYTLDQSKPAVTGLNDGGKLTDTVKYFTEDGTVHSITVAINGQSLPSTAGINGLVFKDMNDNGVREAGDTGIAGVGVQLRQPDGTLVAETTTDANGAYSFKNLAAGQYVVDFVEQSAALNGLKLVSANQGNNTDQNSDVTNTAWNATGTLTLAQGQVLNHVDAGYSPPQQAVVQKGTVSGTVWNDTNNDGIHQAGEAGVAGVTVDLRIAGGTTSVGTTTTDAQGNYSFKDVAAGNYFVDFAEDKGPLVGRNFASGLQGGDHSVDSDVTNYTAGWTGNFALPAGGSVEHIDAGIRPLPVASSVSGSVWNDANNDGIRQDGESGIAGVTVDLRIAGTRTSVATVTTDEKGNYTFSNVKEGNYFVDFAEDKAPLVGRSFTAADQGSDDARDSDVTNAQIGFTNDFSLKTGQAVEHLDAGIRPASSVSGSVWNDTNNDGIRQAGEAGVAGVTVDLRTAGTINSVATVTTDASGNYTFDNVREGKYFVDFAEDKAPLIGRNFVSGLQGSDASTDSDVTNYAAGWTHDITVAPGASVQHIDAGIRPIVPNSVSGKVWLDGNNDGQVGSGEKGLGGVTAVLYTTDASGNAMQTAVATTTTAADGSYTFSNVAPGRYFVDFNESQLPSGVRFHTGGTSDVRDNSNSGWSAPFTLSQGQQVSIDAAASENMGSTIKGIVWQDAGGGKGYWAASQGRPGSNNGHLNDNEIGVTTPGMQVDLVTKDGRGENIYKTTYLDSRGEYRFEGVTEPGTYYIMFNRNAANPTPFWMTGEASGDTNRGTQVTGPYWGSSHLGYTDVFRVSGQGGEVIQRNGAYQSPIALDLNNDGQINTAGLDAAGHAFDLLGTGDKVHSGWLAKGDGFLVIDTNHNGKIDSINEMFGGALGAGFGKLAKYDTNGDGYINVHDAEFGTFKVWVDTNGDRITDPGELKTLAEVGIVALKVSYEIDPSNDGHGNIVIEKSTAIMANGHEVLMGDVYFQVDMGTLSEANLAALAKSAAESEAHLATLTDAERAAIAQGQADTDAHKATEVDAHKSAAHDDVPVVADTHEVAGHDDVPVIADTHQVMGLDAPVVPATVDSHAAADSHALASDLKTVLTEARPMLEELAENHGFIASSFDAAPLMADVFTWASTQIGDPGEPHVTVIPDFNAAAVEEGGDVLNLKDLLQPADQAATQDLSQFLHFEKSDEGTVIHISQSGGFAQDGSNVSSTENLQIVLQNVDLTHSMHGTPLTDHQIINDLMKVGKLVTDL</sequence>
<proteinExistence type="predicted"/>
<dbReference type="Proteomes" id="UP001364695">
    <property type="component" value="Unassembled WGS sequence"/>
</dbReference>
<organism evidence="1 2">
    <name type="scientific">Amphibiibacter pelophylacis</name>
    <dbReference type="NCBI Taxonomy" id="1799477"/>
    <lineage>
        <taxon>Bacteria</taxon>
        <taxon>Pseudomonadati</taxon>
        <taxon>Pseudomonadota</taxon>
        <taxon>Betaproteobacteria</taxon>
        <taxon>Burkholderiales</taxon>
        <taxon>Sphaerotilaceae</taxon>
        <taxon>Amphibiibacter</taxon>
    </lineage>
</organism>
<feature type="non-terminal residue" evidence="1">
    <location>
        <position position="1"/>
    </location>
</feature>
<reference evidence="1" key="1">
    <citation type="submission" date="2023-10" db="EMBL/GenBank/DDBJ databases">
        <title>Amphibacter perezi, gen. nov., sp. nov. a novel taxa of the family Comamonadaceae, class Betaproteobacteria isolated from the skin microbiota of Pelophylax perezi from different populations.</title>
        <authorList>
            <person name="Costa S."/>
            <person name="Proenca D.N."/>
            <person name="Lopes I."/>
            <person name="Morais P.V."/>
        </authorList>
    </citation>
    <scope>NUCLEOTIDE SEQUENCE</scope>
    <source>
        <strain evidence="1">SL12-8</strain>
    </source>
</reference>
<accession>A0ACC6P2N7</accession>
<comment type="caution">
    <text evidence="1">The sequence shown here is derived from an EMBL/GenBank/DDBJ whole genome shotgun (WGS) entry which is preliminary data.</text>
</comment>
<protein>
    <submittedName>
        <fullName evidence="1">SdrD B-like domain-containing protein</fullName>
    </submittedName>
</protein>
<evidence type="ECO:0000313" key="1">
    <source>
        <dbReference type="EMBL" id="MEJ7138511.1"/>
    </source>
</evidence>
<dbReference type="EMBL" id="JAWDIE010000011">
    <property type="protein sequence ID" value="MEJ7138511.1"/>
    <property type="molecule type" value="Genomic_DNA"/>
</dbReference>
<evidence type="ECO:0000313" key="2">
    <source>
        <dbReference type="Proteomes" id="UP001364695"/>
    </source>
</evidence>
<name>A0ACC6P2N7_9BURK</name>
<keyword evidence="2" id="KW-1185">Reference proteome</keyword>
<gene>
    <name evidence="1" type="ORF">RV045_08715</name>
</gene>